<comment type="subcellular location">
    <subcellularLocation>
        <location evidence="1">Cell membrane</location>
        <topology evidence="1">Multi-pass membrane protein</topology>
    </subcellularLocation>
</comment>
<feature type="transmembrane region" description="Helical" evidence="9">
    <location>
        <begin position="219"/>
        <end position="239"/>
    </location>
</feature>
<accession>A0A9D2JIB4</accession>
<feature type="domain" description="PTS EIIC type-3" evidence="10">
    <location>
        <begin position="4"/>
        <end position="387"/>
    </location>
</feature>
<evidence type="ECO:0000256" key="3">
    <source>
        <dbReference type="ARBA" id="ARBA00022475"/>
    </source>
</evidence>
<evidence type="ECO:0000259" key="10">
    <source>
        <dbReference type="PROSITE" id="PS51105"/>
    </source>
</evidence>
<keyword evidence="7 9" id="KW-1133">Transmembrane helix</keyword>
<feature type="transmembrane region" description="Helical" evidence="9">
    <location>
        <begin position="127"/>
        <end position="152"/>
    </location>
</feature>
<dbReference type="InterPro" id="IPR004501">
    <property type="entry name" value="PTS_EIIC_3"/>
</dbReference>
<dbReference type="PANTHER" id="PTHR33989">
    <property type="match status" value="1"/>
</dbReference>
<feature type="transmembrane region" description="Helical" evidence="9">
    <location>
        <begin position="20"/>
        <end position="46"/>
    </location>
</feature>
<dbReference type="InterPro" id="IPR051088">
    <property type="entry name" value="PTS_Sugar-EIIC/EIIB"/>
</dbReference>
<feature type="transmembrane region" description="Helical" evidence="9">
    <location>
        <begin position="279"/>
        <end position="300"/>
    </location>
</feature>
<evidence type="ECO:0000256" key="1">
    <source>
        <dbReference type="ARBA" id="ARBA00004651"/>
    </source>
</evidence>
<keyword evidence="2" id="KW-0813">Transport</keyword>
<evidence type="ECO:0000256" key="8">
    <source>
        <dbReference type="ARBA" id="ARBA00023136"/>
    </source>
</evidence>
<evidence type="ECO:0000256" key="6">
    <source>
        <dbReference type="ARBA" id="ARBA00022692"/>
    </source>
</evidence>
<evidence type="ECO:0000256" key="7">
    <source>
        <dbReference type="ARBA" id="ARBA00022989"/>
    </source>
</evidence>
<dbReference type="PROSITE" id="PS51105">
    <property type="entry name" value="PTS_EIIC_TYPE_3"/>
    <property type="match status" value="1"/>
</dbReference>
<dbReference type="Proteomes" id="UP000824063">
    <property type="component" value="Unassembled WGS sequence"/>
</dbReference>
<evidence type="ECO:0000256" key="4">
    <source>
        <dbReference type="ARBA" id="ARBA00022597"/>
    </source>
</evidence>
<dbReference type="InterPro" id="IPR003352">
    <property type="entry name" value="PTS_EIIC"/>
</dbReference>
<name>A0A9D2JIB4_9ENTE</name>
<dbReference type="GO" id="GO:1901264">
    <property type="term" value="P:carbohydrate derivative transport"/>
    <property type="evidence" value="ECO:0007669"/>
    <property type="project" value="TreeGrafter"/>
</dbReference>
<reference evidence="11" key="1">
    <citation type="journal article" date="2021" name="PeerJ">
        <title>Extensive microbial diversity within the chicken gut microbiome revealed by metagenomics and culture.</title>
        <authorList>
            <person name="Gilroy R."/>
            <person name="Ravi A."/>
            <person name="Getino M."/>
            <person name="Pursley I."/>
            <person name="Horton D.L."/>
            <person name="Alikhan N.F."/>
            <person name="Baker D."/>
            <person name="Gharbi K."/>
            <person name="Hall N."/>
            <person name="Watson M."/>
            <person name="Adriaenssens E.M."/>
            <person name="Foster-Nyarko E."/>
            <person name="Jarju S."/>
            <person name="Secka A."/>
            <person name="Antonio M."/>
            <person name="Oren A."/>
            <person name="Chaudhuri R.R."/>
            <person name="La Ragione R."/>
            <person name="Hildebrand F."/>
            <person name="Pallen M.J."/>
        </authorList>
    </citation>
    <scope>NUCLEOTIDE SEQUENCE</scope>
    <source>
        <strain evidence="11">CHK172-16539</strain>
    </source>
</reference>
<keyword evidence="5" id="KW-0598">Phosphotransferase system</keyword>
<sequence>MAKKMEKFKPLFEKIASNQYIAAIRDGFIAAMPIILFSSIFLMIAYVPNAWGFYWSDSVTNNLLTAYNYSMGLLALFVTGTTAKNLTDSKNLNLPKTNQINPISVIMAAEISFIILAIVPLKAGVDFTYMGTQGLIAAYIVGLITPNIYYVCIKNNVTIKLPPQVPQNIAQTFKDVIPMASTVTIFWAVDLAFRQFTGTNLPAFIIKLLSPLFSASESYLGLSIIAGAMAFFWFCGVQGPSIVQPAVVPIMIANTAANLQMYQNGHQASHVLAMNTMDYVMNFGGTGSTLVLAYIFMIFAKSKQLKAVGSASFIPGTFSVNEPILFGTPIIMNPMFLVPFILTPIVNVCMFKFFVEVLGMNSIMYTMPWTLPGFIGIPVSTGFAPLS</sequence>
<evidence type="ECO:0000313" key="12">
    <source>
        <dbReference type="Proteomes" id="UP000824063"/>
    </source>
</evidence>
<dbReference type="GO" id="GO:0008982">
    <property type="term" value="F:protein-N(PI)-phosphohistidine-sugar phosphotransferase activity"/>
    <property type="evidence" value="ECO:0007669"/>
    <property type="project" value="InterPro"/>
</dbReference>
<reference evidence="11" key="2">
    <citation type="submission" date="2021-04" db="EMBL/GenBank/DDBJ databases">
        <authorList>
            <person name="Gilroy R."/>
        </authorList>
    </citation>
    <scope>NUCLEOTIDE SEQUENCE</scope>
    <source>
        <strain evidence="11">CHK172-16539</strain>
    </source>
</reference>
<evidence type="ECO:0000256" key="5">
    <source>
        <dbReference type="ARBA" id="ARBA00022683"/>
    </source>
</evidence>
<organism evidence="11 12">
    <name type="scientific">Candidatus Enterococcus avicola</name>
    <dbReference type="NCBI Taxonomy" id="2838561"/>
    <lineage>
        <taxon>Bacteria</taxon>
        <taxon>Bacillati</taxon>
        <taxon>Bacillota</taxon>
        <taxon>Bacilli</taxon>
        <taxon>Lactobacillales</taxon>
        <taxon>Enterococcaceae</taxon>
        <taxon>Enterococcus</taxon>
    </lineage>
</organism>
<keyword evidence="8 9" id="KW-0472">Membrane</keyword>
<gene>
    <name evidence="11" type="ORF">IAA20_01335</name>
</gene>
<dbReference type="PANTHER" id="PTHR33989:SF8">
    <property type="entry name" value="PERMEASE IIC COMPONENT"/>
    <property type="match status" value="1"/>
</dbReference>
<dbReference type="NCBIfam" id="TIGR00410">
    <property type="entry name" value="lacE"/>
    <property type="match status" value="1"/>
</dbReference>
<evidence type="ECO:0000313" key="11">
    <source>
        <dbReference type="EMBL" id="HIZ52575.1"/>
    </source>
</evidence>
<proteinExistence type="predicted"/>
<dbReference type="EMBL" id="DXBN01000031">
    <property type="protein sequence ID" value="HIZ52575.1"/>
    <property type="molecule type" value="Genomic_DNA"/>
</dbReference>
<keyword evidence="6 9" id="KW-0812">Transmembrane</keyword>
<feature type="transmembrane region" description="Helical" evidence="9">
    <location>
        <begin position="66"/>
        <end position="83"/>
    </location>
</feature>
<protein>
    <submittedName>
        <fullName evidence="11">PTS transporter subunit EIIC</fullName>
    </submittedName>
</protein>
<dbReference type="AlphaFoldDB" id="A0A9D2JIB4"/>
<comment type="caution">
    <text evidence="11">The sequence shown here is derived from an EMBL/GenBank/DDBJ whole genome shotgun (WGS) entry which is preliminary data.</text>
</comment>
<dbReference type="Pfam" id="PF02378">
    <property type="entry name" value="PTS_EIIC"/>
    <property type="match status" value="1"/>
</dbReference>
<evidence type="ECO:0000256" key="2">
    <source>
        <dbReference type="ARBA" id="ARBA00022448"/>
    </source>
</evidence>
<evidence type="ECO:0000256" key="9">
    <source>
        <dbReference type="SAM" id="Phobius"/>
    </source>
</evidence>
<feature type="non-terminal residue" evidence="11">
    <location>
        <position position="387"/>
    </location>
</feature>
<keyword evidence="3" id="KW-1003">Cell membrane</keyword>
<dbReference type="GO" id="GO:0005886">
    <property type="term" value="C:plasma membrane"/>
    <property type="evidence" value="ECO:0007669"/>
    <property type="project" value="UniProtKB-SubCell"/>
</dbReference>
<keyword evidence="4" id="KW-0762">Sugar transport</keyword>
<dbReference type="GO" id="GO:0009401">
    <property type="term" value="P:phosphoenolpyruvate-dependent sugar phosphotransferase system"/>
    <property type="evidence" value="ECO:0007669"/>
    <property type="project" value="UniProtKB-KW"/>
</dbReference>
<feature type="transmembrane region" description="Helical" evidence="9">
    <location>
        <begin position="103"/>
        <end position="121"/>
    </location>
</feature>